<dbReference type="Proteomes" id="UP001165085">
    <property type="component" value="Unassembled WGS sequence"/>
</dbReference>
<dbReference type="EMBL" id="BRXY01000552">
    <property type="protein sequence ID" value="GMH99651.1"/>
    <property type="molecule type" value="Genomic_DNA"/>
</dbReference>
<gene>
    <name evidence="2" type="ORF">TrST_g10804</name>
</gene>
<keyword evidence="3" id="KW-1185">Reference proteome</keyword>
<organism evidence="2 3">
    <name type="scientific">Triparma strigata</name>
    <dbReference type="NCBI Taxonomy" id="1606541"/>
    <lineage>
        <taxon>Eukaryota</taxon>
        <taxon>Sar</taxon>
        <taxon>Stramenopiles</taxon>
        <taxon>Ochrophyta</taxon>
        <taxon>Bolidophyceae</taxon>
        <taxon>Parmales</taxon>
        <taxon>Triparmaceae</taxon>
        <taxon>Triparma</taxon>
    </lineage>
</organism>
<feature type="compositionally biased region" description="Pro residues" evidence="1">
    <location>
        <begin position="50"/>
        <end position="69"/>
    </location>
</feature>
<comment type="caution">
    <text evidence="2">The sequence shown here is derived from an EMBL/GenBank/DDBJ whole genome shotgun (WGS) entry which is preliminary data.</text>
</comment>
<feature type="compositionally biased region" description="Low complexity" evidence="1">
    <location>
        <begin position="163"/>
        <end position="181"/>
    </location>
</feature>
<feature type="region of interest" description="Disordered" evidence="1">
    <location>
        <begin position="46"/>
        <end position="93"/>
    </location>
</feature>
<protein>
    <submittedName>
        <fullName evidence="2">Uncharacterized protein</fullName>
    </submittedName>
</protein>
<reference evidence="3" key="1">
    <citation type="journal article" date="2023" name="Commun. Biol.">
        <title>Genome analysis of Parmales, the sister group of diatoms, reveals the evolutionary specialization of diatoms from phago-mixotrophs to photoautotrophs.</title>
        <authorList>
            <person name="Ban H."/>
            <person name="Sato S."/>
            <person name="Yoshikawa S."/>
            <person name="Yamada K."/>
            <person name="Nakamura Y."/>
            <person name="Ichinomiya M."/>
            <person name="Sato N."/>
            <person name="Blanc-Mathieu R."/>
            <person name="Endo H."/>
            <person name="Kuwata A."/>
            <person name="Ogata H."/>
        </authorList>
    </citation>
    <scope>NUCLEOTIDE SEQUENCE [LARGE SCALE GENOMIC DNA]</scope>
    <source>
        <strain evidence="3">NIES 3701</strain>
    </source>
</reference>
<accession>A0A9W7C0C5</accession>
<name>A0A9W7C0C5_9STRA</name>
<feature type="region of interest" description="Disordered" evidence="1">
    <location>
        <begin position="141"/>
        <end position="194"/>
    </location>
</feature>
<evidence type="ECO:0000256" key="1">
    <source>
        <dbReference type="SAM" id="MobiDB-lite"/>
    </source>
</evidence>
<proteinExistence type="predicted"/>
<evidence type="ECO:0000313" key="2">
    <source>
        <dbReference type="EMBL" id="GMH99651.1"/>
    </source>
</evidence>
<evidence type="ECO:0000313" key="3">
    <source>
        <dbReference type="Proteomes" id="UP001165085"/>
    </source>
</evidence>
<sequence>MTMLSETLASLWTLIGYLCLFLIPLLFASKSLREMVLAQLGLQVAGQSAPPQPPTSVPTPGPAPAPSSPNKPAKLKPAATPPSPASSDEDDNVMDPTEWIIHELRNKVNNNEELDDEFVMKVAGVLKIDKDMVKEAYGKLGIESDDEDGGEERVKSKLPPVEPSTLPQPSSSSSADASSPPERFSPQPLDTNWVKDLLPDGQESQLITNIHKAEGLKDADGMALDYSEFDESHVIQCLNTFKEASSPEEKRIEALVTLSCITETTEPNSSGLGRREKHANQVKLLNAVIQNDGLAAIHDVQGGFTEQRHRILAAHVLAKIASKIYEGWN</sequence>
<dbReference type="OrthoDB" id="204397at2759"/>
<dbReference type="AlphaFoldDB" id="A0A9W7C0C5"/>